<evidence type="ECO:0000256" key="1">
    <source>
        <dbReference type="ARBA" id="ARBA00008635"/>
    </source>
</evidence>
<keyword evidence="2" id="KW-0479">Metal-binding</keyword>
<proteinExistence type="inferred from homology"/>
<dbReference type="Pfam" id="PF05163">
    <property type="entry name" value="DinB"/>
    <property type="match status" value="1"/>
</dbReference>
<dbReference type="SUPFAM" id="SSF109854">
    <property type="entry name" value="DinB/YfiT-like putative metalloenzymes"/>
    <property type="match status" value="1"/>
</dbReference>
<dbReference type="PANTHER" id="PTHR37302:SF1">
    <property type="entry name" value="PROTEIN DINB"/>
    <property type="match status" value="1"/>
</dbReference>
<sequence length="152" mass="17340">MKTVKRMFEHQLWADRQLLDAVRNSGGGSPEALRLFRHLAIAEQVWIIRLNGESSTHLQLWADDADVDDIEALIASNEQQYTAYLAALTEEQLDEDLTYASQNGTVFRTPIRDILTHVALHGQYHRGQINRILRETAGEPQALDFILFARNN</sequence>
<dbReference type="InterPro" id="IPR034660">
    <property type="entry name" value="DinB/YfiT-like"/>
</dbReference>
<name>A0ABR8N313_9BACL</name>
<gene>
    <name evidence="3" type="ORF">H8B09_24430</name>
</gene>
<accession>A0ABR8N313</accession>
<dbReference type="PANTHER" id="PTHR37302">
    <property type="entry name" value="SLR1116 PROTEIN"/>
    <property type="match status" value="1"/>
</dbReference>
<evidence type="ECO:0000313" key="3">
    <source>
        <dbReference type="EMBL" id="MBD3921931.1"/>
    </source>
</evidence>
<protein>
    <submittedName>
        <fullName evidence="3">DinB family protein</fullName>
    </submittedName>
</protein>
<dbReference type="Gene3D" id="1.20.120.450">
    <property type="entry name" value="dinb family like domain"/>
    <property type="match status" value="1"/>
</dbReference>
<keyword evidence="4" id="KW-1185">Reference proteome</keyword>
<evidence type="ECO:0000313" key="4">
    <source>
        <dbReference type="Proteomes" id="UP000609346"/>
    </source>
</evidence>
<dbReference type="RefSeq" id="WP_191206231.1">
    <property type="nucleotide sequence ID" value="NZ_JACXZA010000007.1"/>
</dbReference>
<comment type="similarity">
    <text evidence="1">Belongs to the DinB family.</text>
</comment>
<dbReference type="InterPro" id="IPR007837">
    <property type="entry name" value="DinB"/>
</dbReference>
<reference evidence="3 4" key="1">
    <citation type="submission" date="2020-09" db="EMBL/GenBank/DDBJ databases">
        <title>Paenibacillus sp. strain PR3 16S rRNA gene Genome sequencing and assembly.</title>
        <authorList>
            <person name="Kim J."/>
        </authorList>
    </citation>
    <scope>NUCLEOTIDE SEQUENCE [LARGE SCALE GENOMIC DNA]</scope>
    <source>
        <strain evidence="3 4">PR3</strain>
    </source>
</reference>
<organism evidence="3 4">
    <name type="scientific">Paenibacillus terricola</name>
    <dbReference type="NCBI Taxonomy" id="2763503"/>
    <lineage>
        <taxon>Bacteria</taxon>
        <taxon>Bacillati</taxon>
        <taxon>Bacillota</taxon>
        <taxon>Bacilli</taxon>
        <taxon>Bacillales</taxon>
        <taxon>Paenibacillaceae</taxon>
        <taxon>Paenibacillus</taxon>
    </lineage>
</organism>
<comment type="caution">
    <text evidence="3">The sequence shown here is derived from an EMBL/GenBank/DDBJ whole genome shotgun (WGS) entry which is preliminary data.</text>
</comment>
<dbReference type="Proteomes" id="UP000609346">
    <property type="component" value="Unassembled WGS sequence"/>
</dbReference>
<dbReference type="EMBL" id="JACXZA010000007">
    <property type="protein sequence ID" value="MBD3921931.1"/>
    <property type="molecule type" value="Genomic_DNA"/>
</dbReference>
<evidence type="ECO:0000256" key="2">
    <source>
        <dbReference type="ARBA" id="ARBA00022723"/>
    </source>
</evidence>